<reference evidence="1" key="1">
    <citation type="submission" date="2023-03" db="EMBL/GenBank/DDBJ databases">
        <title>Massive genome expansion in bonnet fungi (Mycena s.s.) driven by repeated elements and novel gene families across ecological guilds.</title>
        <authorList>
            <consortium name="Lawrence Berkeley National Laboratory"/>
            <person name="Harder C.B."/>
            <person name="Miyauchi S."/>
            <person name="Viragh M."/>
            <person name="Kuo A."/>
            <person name="Thoen E."/>
            <person name="Andreopoulos B."/>
            <person name="Lu D."/>
            <person name="Skrede I."/>
            <person name="Drula E."/>
            <person name="Henrissat B."/>
            <person name="Morin E."/>
            <person name="Kohler A."/>
            <person name="Barry K."/>
            <person name="LaButti K."/>
            <person name="Morin E."/>
            <person name="Salamov A."/>
            <person name="Lipzen A."/>
            <person name="Mereny Z."/>
            <person name="Hegedus B."/>
            <person name="Baldrian P."/>
            <person name="Stursova M."/>
            <person name="Weitz H."/>
            <person name="Taylor A."/>
            <person name="Grigoriev I.V."/>
            <person name="Nagy L.G."/>
            <person name="Martin F."/>
            <person name="Kauserud H."/>
        </authorList>
    </citation>
    <scope>NUCLEOTIDE SEQUENCE</scope>
    <source>
        <strain evidence="1">CBHHK002</strain>
    </source>
</reference>
<proteinExistence type="predicted"/>
<protein>
    <submittedName>
        <fullName evidence="1">Uncharacterized protein</fullName>
    </submittedName>
</protein>
<name>A0AAD6Z403_9AGAR</name>
<organism evidence="1 2">
    <name type="scientific">Mycena albidolilacea</name>
    <dbReference type="NCBI Taxonomy" id="1033008"/>
    <lineage>
        <taxon>Eukaryota</taxon>
        <taxon>Fungi</taxon>
        <taxon>Dikarya</taxon>
        <taxon>Basidiomycota</taxon>
        <taxon>Agaricomycotina</taxon>
        <taxon>Agaricomycetes</taxon>
        <taxon>Agaricomycetidae</taxon>
        <taxon>Agaricales</taxon>
        <taxon>Marasmiineae</taxon>
        <taxon>Mycenaceae</taxon>
        <taxon>Mycena</taxon>
    </lineage>
</organism>
<keyword evidence="2" id="KW-1185">Reference proteome</keyword>
<evidence type="ECO:0000313" key="2">
    <source>
        <dbReference type="Proteomes" id="UP001218218"/>
    </source>
</evidence>
<comment type="caution">
    <text evidence="1">The sequence shown here is derived from an EMBL/GenBank/DDBJ whole genome shotgun (WGS) entry which is preliminary data.</text>
</comment>
<evidence type="ECO:0000313" key="1">
    <source>
        <dbReference type="EMBL" id="KAJ7306226.1"/>
    </source>
</evidence>
<gene>
    <name evidence="1" type="ORF">DFH08DRAFT_1054772</name>
</gene>
<sequence>MYEKWISYIDVTGHKADELNEMVQIPGPDPAKSTEISLSFAMLSVNKETCTVALDWPVDDATTAETTLGDEVAFSGKMKHCFKLSIGTEQYVAKHFYEIDAGKDEVRMLENTLQLESKILHCEQACWFLGKFCSAADDLNMIIVKSKVLIPD</sequence>
<dbReference type="EMBL" id="JARIHO010000094">
    <property type="protein sequence ID" value="KAJ7306226.1"/>
    <property type="molecule type" value="Genomic_DNA"/>
</dbReference>
<accession>A0AAD6Z403</accession>
<dbReference type="AlphaFoldDB" id="A0AAD6Z403"/>
<dbReference type="Proteomes" id="UP001218218">
    <property type="component" value="Unassembled WGS sequence"/>
</dbReference>